<reference evidence="1 2" key="1">
    <citation type="submission" date="2019-10" db="EMBL/GenBank/DDBJ databases">
        <authorList>
            <person name="Dong K."/>
        </authorList>
    </citation>
    <scope>NUCLEOTIDE SEQUENCE [LARGE SCALE GENOMIC DNA]</scope>
    <source>
        <strain evidence="2">dk771</strain>
    </source>
</reference>
<dbReference type="RefSeq" id="WP_153389287.1">
    <property type="nucleotide sequence ID" value="NZ_WITK01000009.1"/>
</dbReference>
<proteinExistence type="predicted"/>
<sequence>MTDMNVYFNKASHFNLYVLPSLLLLLPSLVMAENRVSPEFSGHIDLVSKYISRGLTNNPEDNNIAIQAGLNLSYQNFYVGYWGSTLDYSFPEFQGESRKRSEQFEHDFIVGYSHNFGQWTGDIWSATYYYPGGENTTSNEVGLTYARALNEKTQVTASISSYVYDVVYANQGDTFATLQMHYQLNDQWSTSIEAAANYFNNSGKYEGHDLGDTKRQYAFRYASLGLAYQLLENVNLSGQYIVGGYDRFDIKQKDLGVIGVSYTF</sequence>
<dbReference type="Proteomes" id="UP000480556">
    <property type="component" value="Unassembled WGS sequence"/>
</dbReference>
<dbReference type="AlphaFoldDB" id="A0AA90W6D2"/>
<evidence type="ECO:0008006" key="3">
    <source>
        <dbReference type="Google" id="ProtNLM"/>
    </source>
</evidence>
<comment type="caution">
    <text evidence="1">The sequence shown here is derived from an EMBL/GenBank/DDBJ whole genome shotgun (WGS) entry which is preliminary data.</text>
</comment>
<accession>A0AA90W6D2</accession>
<name>A0AA90W6D2_9GAMM</name>
<evidence type="ECO:0000313" key="1">
    <source>
        <dbReference type="EMBL" id="MQW92020.1"/>
    </source>
</evidence>
<dbReference type="EMBL" id="WITK01000009">
    <property type="protein sequence ID" value="MQW92020.1"/>
    <property type="molecule type" value="Genomic_DNA"/>
</dbReference>
<protein>
    <recommendedName>
        <fullName evidence="3">Porin</fullName>
    </recommendedName>
</protein>
<gene>
    <name evidence="1" type="ORF">GHJ48_06355</name>
</gene>
<evidence type="ECO:0000313" key="2">
    <source>
        <dbReference type="Proteomes" id="UP000480556"/>
    </source>
</evidence>
<organism evidence="1 2">
    <name type="scientific">Acinetobacter wanghuae</name>
    <dbReference type="NCBI Taxonomy" id="2662362"/>
    <lineage>
        <taxon>Bacteria</taxon>
        <taxon>Pseudomonadati</taxon>
        <taxon>Pseudomonadota</taxon>
        <taxon>Gammaproteobacteria</taxon>
        <taxon>Moraxellales</taxon>
        <taxon>Moraxellaceae</taxon>
        <taxon>Acinetobacter</taxon>
    </lineage>
</organism>